<proteinExistence type="predicted"/>
<dbReference type="EMBL" id="AP028955">
    <property type="protein sequence ID" value="BET38095.1"/>
    <property type="molecule type" value="Genomic_DNA"/>
</dbReference>
<protein>
    <submittedName>
        <fullName evidence="1">Uncharacterized protein</fullName>
    </submittedName>
</protein>
<dbReference type="RefSeq" id="WP_353306811.1">
    <property type="nucleotide sequence ID" value="NZ_AP028955.1"/>
</dbReference>
<reference evidence="2" key="1">
    <citation type="journal article" date="2024" name="FEMS Microbiol. Lett.">
        <title>Genomic insights into Spiroplasma endosymbionts that induce male-killing and protective phenotypes in the pea aphid.</title>
        <authorList>
            <person name="Arai H."/>
            <person name="Legeai F."/>
            <person name="Kageyama D."/>
            <person name="Sugio A."/>
            <person name="Simon J.C."/>
        </authorList>
    </citation>
    <scope>NUCLEOTIDE SEQUENCE [LARGE SCALE GENOMIC DNA]</scope>
    <source>
        <strain evidence="2">sAp269</strain>
    </source>
</reference>
<name>A0ABM8JLR2_9MOLU</name>
<evidence type="ECO:0000313" key="2">
    <source>
        <dbReference type="Proteomes" id="UP001473424"/>
    </source>
</evidence>
<organism evidence="1 2">
    <name type="scientific">Spiroplasma ixodetis</name>
    <dbReference type="NCBI Taxonomy" id="2141"/>
    <lineage>
        <taxon>Bacteria</taxon>
        <taxon>Bacillati</taxon>
        <taxon>Mycoplasmatota</taxon>
        <taxon>Mollicutes</taxon>
        <taxon>Entomoplasmatales</taxon>
        <taxon>Spiroplasmataceae</taxon>
        <taxon>Spiroplasma</taxon>
    </lineage>
</organism>
<dbReference type="Proteomes" id="UP001473424">
    <property type="component" value="Chromosome"/>
</dbReference>
<keyword evidence="2" id="KW-1185">Reference proteome</keyword>
<gene>
    <name evidence="1" type="ORF">SAP269_06840</name>
</gene>
<evidence type="ECO:0000313" key="1">
    <source>
        <dbReference type="EMBL" id="BET38095.1"/>
    </source>
</evidence>
<sequence>MKLENLSVIFIRPSLTRETKVQAFAKSFGKIWDSNKSKTFENIQKELSKKFEKNKQDVKNQEFSKIYAQKVQQWNENWNETVKFSQNLKPRDISKIKEVFNESDVTKKHMCDGFFYKPKQAWEEFQEEKNNWKCKKFIWKSWKKW</sequence>
<accession>A0ABM8JLR2</accession>